<feature type="transmembrane region" description="Helical" evidence="1">
    <location>
        <begin position="430"/>
        <end position="452"/>
    </location>
</feature>
<evidence type="ECO:0000256" key="1">
    <source>
        <dbReference type="SAM" id="Phobius"/>
    </source>
</evidence>
<organism evidence="2 3">
    <name type="scientific">Prosthecobacter fusiformis</name>
    <dbReference type="NCBI Taxonomy" id="48464"/>
    <lineage>
        <taxon>Bacteria</taxon>
        <taxon>Pseudomonadati</taxon>
        <taxon>Verrucomicrobiota</taxon>
        <taxon>Verrucomicrobiia</taxon>
        <taxon>Verrucomicrobiales</taxon>
        <taxon>Verrucomicrobiaceae</taxon>
        <taxon>Prosthecobacter</taxon>
    </lineage>
</organism>
<accession>A0A4R7SR24</accession>
<reference evidence="2 3" key="1">
    <citation type="submission" date="2019-03" db="EMBL/GenBank/DDBJ databases">
        <title>Genomic Encyclopedia of Archaeal and Bacterial Type Strains, Phase II (KMG-II): from individual species to whole genera.</title>
        <authorList>
            <person name="Goeker M."/>
        </authorList>
    </citation>
    <scope>NUCLEOTIDE SEQUENCE [LARGE SCALE GENOMIC DNA]</scope>
    <source>
        <strain evidence="2 3">ATCC 25309</strain>
    </source>
</reference>
<dbReference type="AlphaFoldDB" id="A0A4R7SR24"/>
<gene>
    <name evidence="2" type="ORF">EI77_00692</name>
</gene>
<keyword evidence="1" id="KW-0472">Membrane</keyword>
<evidence type="ECO:0000313" key="2">
    <source>
        <dbReference type="EMBL" id="TDU81384.1"/>
    </source>
</evidence>
<feature type="transmembrane region" description="Helical" evidence="1">
    <location>
        <begin position="377"/>
        <end position="400"/>
    </location>
</feature>
<dbReference type="Proteomes" id="UP000295662">
    <property type="component" value="Unassembled WGS sequence"/>
</dbReference>
<feature type="transmembrane region" description="Helical" evidence="1">
    <location>
        <begin position="351"/>
        <end position="370"/>
    </location>
</feature>
<keyword evidence="3" id="KW-1185">Reference proteome</keyword>
<feature type="transmembrane region" description="Helical" evidence="1">
    <location>
        <begin position="109"/>
        <end position="132"/>
    </location>
</feature>
<keyword evidence="1" id="KW-0812">Transmembrane</keyword>
<comment type="caution">
    <text evidence="2">The sequence shown here is derived from an EMBL/GenBank/DDBJ whole genome shotgun (WGS) entry which is preliminary data.</text>
</comment>
<feature type="transmembrane region" description="Helical" evidence="1">
    <location>
        <begin position="273"/>
        <end position="291"/>
    </location>
</feature>
<dbReference type="EMBL" id="SOCA01000001">
    <property type="protein sequence ID" value="TDU81384.1"/>
    <property type="molecule type" value="Genomic_DNA"/>
</dbReference>
<feature type="transmembrane region" description="Helical" evidence="1">
    <location>
        <begin position="312"/>
        <end position="339"/>
    </location>
</feature>
<feature type="transmembrane region" description="Helical" evidence="1">
    <location>
        <begin position="173"/>
        <end position="196"/>
    </location>
</feature>
<protein>
    <submittedName>
        <fullName evidence="2">Uncharacterized protein</fullName>
    </submittedName>
</protein>
<name>A0A4R7SR24_9BACT</name>
<feature type="transmembrane region" description="Helical" evidence="1">
    <location>
        <begin position="34"/>
        <end position="52"/>
    </location>
</feature>
<keyword evidence="1" id="KW-1133">Transmembrane helix</keyword>
<feature type="transmembrane region" description="Helical" evidence="1">
    <location>
        <begin position="251"/>
        <end position="267"/>
    </location>
</feature>
<feature type="transmembrane region" description="Helical" evidence="1">
    <location>
        <begin position="144"/>
        <end position="166"/>
    </location>
</feature>
<proteinExistence type="predicted"/>
<feature type="transmembrane region" description="Helical" evidence="1">
    <location>
        <begin position="64"/>
        <end position="88"/>
    </location>
</feature>
<evidence type="ECO:0000313" key="3">
    <source>
        <dbReference type="Proteomes" id="UP000295662"/>
    </source>
</evidence>
<feature type="transmembrane region" description="Helical" evidence="1">
    <location>
        <begin position="216"/>
        <end position="239"/>
    </location>
</feature>
<sequence>MLPLMTLVQPITDFPDRLSPMVVKELRQGLRTRLFGGVMMVLHAILVLVTLMRGANSDGSEVRGIMDGLITFVLFCIFPLCGFSALAGEIKANTMDMLVLTRLSAGRIVLGKWAAIVLQSLLVTVSLMPYIVARYVYGGSELFADLWSLVFKWVISAALTAGVVALSTQKQFWLRALIIAVPLFFSGLSSMVWAGLGFMSGRSGGSSMGGSSLWEPVIQVLGCGWLIFALLSFAATRIAPPASLLSVAKRLVNLAALIVLPCLYWLTGQTGGALFFVTVVLIVASVDAMTEEVHALPSVYLPFYQRSWWGKIASWFLVPGWVHGFLYSLLLVLSCVVVTGLTDDWGSAARIWLVGCSLWFIALTSQFLSFRRTGDYLGAFCAGAFILYVLTMLSSLILSFSTRKAELQWMAGLLPTTTFSLMDGSVGGSLQGGMAVSLVWPLFLWCFASFAYRRSRGAREEARRALSA</sequence>